<feature type="transmembrane region" description="Helical" evidence="2">
    <location>
        <begin position="54"/>
        <end position="76"/>
    </location>
</feature>
<keyword evidence="2" id="KW-1133">Transmembrane helix</keyword>
<evidence type="ECO:0000256" key="2">
    <source>
        <dbReference type="SAM" id="Phobius"/>
    </source>
</evidence>
<gene>
    <name evidence="3" type="ORF">HF577_21585</name>
</gene>
<dbReference type="EMBL" id="JAAXKY010000075">
    <property type="protein sequence ID" value="NMH79672.1"/>
    <property type="molecule type" value="Genomic_DNA"/>
</dbReference>
<sequence length="186" mass="19587">MQREIFPRTAAFAAQLTTGLLAGTMFYGWANVEPTFSAVPLDVHLTFRTELMKLNGVVTQGLMVATFLAGCWLALATRGRARGFAVGGVALTLTTFLVTRFGTVPIHDEIRAWAAGALAAGYQERLAVWGAFNDVRVVVAVAAFALTIAAADLARRHPPRESPVSSGRVARSGGAHPAPDGAGRPA</sequence>
<dbReference type="RefSeq" id="WP_169397736.1">
    <property type="nucleotide sequence ID" value="NZ_BAAAJH010000001.1"/>
</dbReference>
<evidence type="ECO:0000313" key="3">
    <source>
        <dbReference type="EMBL" id="NMH79672.1"/>
    </source>
</evidence>
<keyword evidence="4" id="KW-1185">Reference proteome</keyword>
<proteinExistence type="predicted"/>
<reference evidence="3 4" key="1">
    <citation type="submission" date="2020-04" db="EMBL/GenBank/DDBJ databases">
        <authorList>
            <person name="Klaysubun C."/>
            <person name="Duangmal K."/>
            <person name="Lipun K."/>
        </authorList>
    </citation>
    <scope>NUCLEOTIDE SEQUENCE [LARGE SCALE GENOMIC DNA]</scope>
    <source>
        <strain evidence="3 4">JCM 11839</strain>
    </source>
</reference>
<evidence type="ECO:0000256" key="1">
    <source>
        <dbReference type="SAM" id="MobiDB-lite"/>
    </source>
</evidence>
<feature type="transmembrane region" description="Helical" evidence="2">
    <location>
        <begin position="135"/>
        <end position="154"/>
    </location>
</feature>
<accession>A0ABX1RI55</accession>
<organism evidence="3 4">
    <name type="scientific">Pseudonocardia xinjiangensis</name>
    <dbReference type="NCBI Taxonomy" id="75289"/>
    <lineage>
        <taxon>Bacteria</taxon>
        <taxon>Bacillati</taxon>
        <taxon>Actinomycetota</taxon>
        <taxon>Actinomycetes</taxon>
        <taxon>Pseudonocardiales</taxon>
        <taxon>Pseudonocardiaceae</taxon>
        <taxon>Pseudonocardia</taxon>
    </lineage>
</organism>
<dbReference type="Pfam" id="PF08592">
    <property type="entry name" value="Anthrone_oxy"/>
    <property type="match status" value="1"/>
</dbReference>
<name>A0ABX1RI55_9PSEU</name>
<dbReference type="InterPro" id="IPR013901">
    <property type="entry name" value="Anthrone_oxy"/>
</dbReference>
<protein>
    <submittedName>
        <fullName evidence="3">DUF1772 domain-containing protein</fullName>
    </submittedName>
</protein>
<feature type="region of interest" description="Disordered" evidence="1">
    <location>
        <begin position="157"/>
        <end position="186"/>
    </location>
</feature>
<keyword evidence="2" id="KW-0472">Membrane</keyword>
<dbReference type="Proteomes" id="UP001296706">
    <property type="component" value="Unassembled WGS sequence"/>
</dbReference>
<comment type="caution">
    <text evidence="3">The sequence shown here is derived from an EMBL/GenBank/DDBJ whole genome shotgun (WGS) entry which is preliminary data.</text>
</comment>
<feature type="transmembrane region" description="Helical" evidence="2">
    <location>
        <begin position="83"/>
        <end position="103"/>
    </location>
</feature>
<keyword evidence="2" id="KW-0812">Transmembrane</keyword>
<evidence type="ECO:0000313" key="4">
    <source>
        <dbReference type="Proteomes" id="UP001296706"/>
    </source>
</evidence>